<protein>
    <submittedName>
        <fullName evidence="1">Uncharacterized protein</fullName>
    </submittedName>
</protein>
<reference evidence="1" key="2">
    <citation type="submission" date="2020-09" db="EMBL/GenBank/DDBJ databases">
        <authorList>
            <person name="Sun Q."/>
            <person name="Zhou Y."/>
        </authorList>
    </citation>
    <scope>NUCLEOTIDE SEQUENCE</scope>
    <source>
        <strain evidence="1">CGMCC 1.12987</strain>
    </source>
</reference>
<evidence type="ECO:0000313" key="2">
    <source>
        <dbReference type="Proteomes" id="UP000644756"/>
    </source>
</evidence>
<sequence length="52" mass="5933">MLIDYHKLRDTGKIKKLKKSQKNLKNKAFSKLFILLKMIIRINSTGTGGDGK</sequence>
<dbReference type="RefSeq" id="WP_377521810.1">
    <property type="nucleotide sequence ID" value="NZ_JBHRVG010000001.1"/>
</dbReference>
<name>A0A917CXG7_9BACL</name>
<gene>
    <name evidence="1" type="ORF">GCM10010916_16980</name>
</gene>
<reference evidence="1" key="1">
    <citation type="journal article" date="2014" name="Int. J. Syst. Evol. Microbiol.">
        <title>Complete genome sequence of Corynebacterium casei LMG S-19264T (=DSM 44701T), isolated from a smear-ripened cheese.</title>
        <authorList>
            <consortium name="US DOE Joint Genome Institute (JGI-PGF)"/>
            <person name="Walter F."/>
            <person name="Albersmeier A."/>
            <person name="Kalinowski J."/>
            <person name="Ruckert C."/>
        </authorList>
    </citation>
    <scope>NUCLEOTIDE SEQUENCE</scope>
    <source>
        <strain evidence="1">CGMCC 1.12987</strain>
    </source>
</reference>
<accession>A0A917CXG7</accession>
<evidence type="ECO:0000313" key="1">
    <source>
        <dbReference type="EMBL" id="GGG00343.1"/>
    </source>
</evidence>
<organism evidence="1 2">
    <name type="scientific">Paenibacillus abyssi</name>
    <dbReference type="NCBI Taxonomy" id="1340531"/>
    <lineage>
        <taxon>Bacteria</taxon>
        <taxon>Bacillati</taxon>
        <taxon>Bacillota</taxon>
        <taxon>Bacilli</taxon>
        <taxon>Bacillales</taxon>
        <taxon>Paenibacillaceae</taxon>
        <taxon>Paenibacillus</taxon>
    </lineage>
</organism>
<dbReference type="AlphaFoldDB" id="A0A917CXG7"/>
<keyword evidence="2" id="KW-1185">Reference proteome</keyword>
<dbReference type="Proteomes" id="UP000644756">
    <property type="component" value="Unassembled WGS sequence"/>
</dbReference>
<dbReference type="EMBL" id="BMGR01000004">
    <property type="protein sequence ID" value="GGG00343.1"/>
    <property type="molecule type" value="Genomic_DNA"/>
</dbReference>
<proteinExistence type="predicted"/>
<comment type="caution">
    <text evidence="1">The sequence shown here is derived from an EMBL/GenBank/DDBJ whole genome shotgun (WGS) entry which is preliminary data.</text>
</comment>